<dbReference type="OrthoDB" id="2909155at2"/>
<dbReference type="KEGG" id="bwh:A9C19_20720"/>
<dbReference type="InterPro" id="IPR025017">
    <property type="entry name" value="DUF3954"/>
</dbReference>
<keyword evidence="1" id="KW-0614">Plasmid</keyword>
<proteinExistence type="predicted"/>
<accession>A0A1L3MXZ2</accession>
<dbReference type="RefSeq" id="WP_072581990.1">
    <property type="nucleotide sequence ID" value="NZ_CP016021.1"/>
</dbReference>
<dbReference type="Proteomes" id="UP000181936">
    <property type="component" value="Plasmid unnamed"/>
</dbReference>
<sequence>MSNLDLTKDGVYIVKDGECKRVTDPNSGFGKQTIVWQNGKVNHCEITFTEK</sequence>
<dbReference type="AlphaFoldDB" id="A0A1L3MXZ2"/>
<keyword evidence="2" id="KW-1185">Reference proteome</keyword>
<reference evidence="1 2" key="1">
    <citation type="journal article" date="2016" name="Sci. Rep.">
        <title>Complete genome sequence and transcriptomic analysis of a novel marine strain Bacillus weihaiensis reveals the mechanism of brown algae degradation.</title>
        <authorList>
            <person name="Zhu Y."/>
            <person name="Chen P."/>
            <person name="Bao Y."/>
            <person name="Men Y."/>
            <person name="Zeng Y."/>
            <person name="Yang J."/>
            <person name="Sun J."/>
            <person name="Sun Y."/>
        </authorList>
    </citation>
    <scope>NUCLEOTIDE SEQUENCE [LARGE SCALE GENOMIC DNA]</scope>
    <source>
        <strain evidence="1 2">Alg07</strain>
        <plasmid evidence="2">Plasmid</plasmid>
    </source>
</reference>
<dbReference type="Pfam" id="PF13128">
    <property type="entry name" value="DUF3954"/>
    <property type="match status" value="1"/>
</dbReference>
<evidence type="ECO:0000313" key="2">
    <source>
        <dbReference type="Proteomes" id="UP000181936"/>
    </source>
</evidence>
<gene>
    <name evidence="1" type="ORF">A9C19_20720</name>
</gene>
<evidence type="ECO:0000313" key="1">
    <source>
        <dbReference type="EMBL" id="APH07211.1"/>
    </source>
</evidence>
<organism evidence="1 2">
    <name type="scientific">Bacillus weihaiensis</name>
    <dbReference type="NCBI Taxonomy" id="1547283"/>
    <lineage>
        <taxon>Bacteria</taxon>
        <taxon>Bacillati</taxon>
        <taxon>Bacillota</taxon>
        <taxon>Bacilli</taxon>
        <taxon>Bacillales</taxon>
        <taxon>Bacillaceae</taxon>
        <taxon>Bacillus</taxon>
    </lineage>
</organism>
<geneLocation type="plasmid" evidence="1">
    <name>unnamed</name>
</geneLocation>
<dbReference type="EMBL" id="CP016021">
    <property type="protein sequence ID" value="APH07211.1"/>
    <property type="molecule type" value="Genomic_DNA"/>
</dbReference>
<protein>
    <submittedName>
        <fullName evidence="1">DUF3954 domain-containing protein</fullName>
    </submittedName>
</protein>
<name>A0A1L3MXZ2_9BACI</name>